<dbReference type="GO" id="GO:0005634">
    <property type="term" value="C:nucleus"/>
    <property type="evidence" value="ECO:0007669"/>
    <property type="project" value="InterPro"/>
</dbReference>
<dbReference type="InterPro" id="IPR050548">
    <property type="entry name" value="PcG_chromatin_remod_factors"/>
</dbReference>
<dbReference type="SMART" id="SM00561">
    <property type="entry name" value="MBT"/>
    <property type="match status" value="2"/>
</dbReference>
<gene>
    <name evidence="4" type="ORF">GPUH_LOCUS13340</name>
</gene>
<dbReference type="Pfam" id="PF02820">
    <property type="entry name" value="MBT"/>
    <property type="match status" value="2"/>
</dbReference>
<evidence type="ECO:0000256" key="2">
    <source>
        <dbReference type="PROSITE-ProRule" id="PRU00459"/>
    </source>
</evidence>
<dbReference type="EMBL" id="UYRT01080128">
    <property type="protein sequence ID" value="VDN22094.1"/>
    <property type="molecule type" value="Genomic_DNA"/>
</dbReference>
<keyword evidence="5" id="KW-1185">Reference proteome</keyword>
<reference evidence="4 5" key="2">
    <citation type="submission" date="2018-11" db="EMBL/GenBank/DDBJ databases">
        <authorList>
            <consortium name="Pathogen Informatics"/>
        </authorList>
    </citation>
    <scope>NUCLEOTIDE SEQUENCE [LARGE SCALE GENOMIC DNA]</scope>
</reference>
<dbReference type="WBParaSite" id="GPUH_0001335501-mRNA-1">
    <property type="protein sequence ID" value="GPUH_0001335501-mRNA-1"/>
    <property type="gene ID" value="GPUH_0001335501"/>
</dbReference>
<evidence type="ECO:0000256" key="3">
    <source>
        <dbReference type="SAM" id="MobiDB-lite"/>
    </source>
</evidence>
<proteinExistence type="predicted"/>
<dbReference type="PANTHER" id="PTHR12247:SF132">
    <property type="entry name" value="POLYCOMB PROTEIN SCM"/>
    <property type="match status" value="1"/>
</dbReference>
<feature type="repeat" description="MBT" evidence="2">
    <location>
        <begin position="228"/>
        <end position="362"/>
    </location>
</feature>
<accession>A0A183DX99</accession>
<dbReference type="GO" id="GO:0045892">
    <property type="term" value="P:negative regulation of DNA-templated transcription"/>
    <property type="evidence" value="ECO:0007669"/>
    <property type="project" value="TreeGrafter"/>
</dbReference>
<reference evidence="6" key="1">
    <citation type="submission" date="2016-06" db="UniProtKB">
        <authorList>
            <consortium name="WormBaseParasite"/>
        </authorList>
    </citation>
    <scope>IDENTIFICATION</scope>
</reference>
<evidence type="ECO:0000313" key="5">
    <source>
        <dbReference type="Proteomes" id="UP000271098"/>
    </source>
</evidence>
<keyword evidence="1" id="KW-0677">Repeat</keyword>
<dbReference type="InterPro" id="IPR004092">
    <property type="entry name" value="Mbt"/>
</dbReference>
<dbReference type="SUPFAM" id="SSF63748">
    <property type="entry name" value="Tudor/PWWP/MBT"/>
    <property type="match status" value="3"/>
</dbReference>
<dbReference type="GO" id="GO:0003682">
    <property type="term" value="F:chromatin binding"/>
    <property type="evidence" value="ECO:0007669"/>
    <property type="project" value="TreeGrafter"/>
</dbReference>
<feature type="repeat" description="MBT" evidence="2">
    <location>
        <begin position="93"/>
        <end position="227"/>
    </location>
</feature>
<dbReference type="Proteomes" id="UP000271098">
    <property type="component" value="Unassembled WGS sequence"/>
</dbReference>
<dbReference type="GO" id="GO:0042393">
    <property type="term" value="F:histone binding"/>
    <property type="evidence" value="ECO:0007669"/>
    <property type="project" value="TreeGrafter"/>
</dbReference>
<evidence type="ECO:0000313" key="6">
    <source>
        <dbReference type="WBParaSite" id="GPUH_0001335501-mRNA-1"/>
    </source>
</evidence>
<evidence type="ECO:0000256" key="1">
    <source>
        <dbReference type="ARBA" id="ARBA00022737"/>
    </source>
</evidence>
<organism evidence="6">
    <name type="scientific">Gongylonema pulchrum</name>
    <dbReference type="NCBI Taxonomy" id="637853"/>
    <lineage>
        <taxon>Eukaryota</taxon>
        <taxon>Metazoa</taxon>
        <taxon>Ecdysozoa</taxon>
        <taxon>Nematoda</taxon>
        <taxon>Chromadorea</taxon>
        <taxon>Rhabditida</taxon>
        <taxon>Spirurina</taxon>
        <taxon>Spiruromorpha</taxon>
        <taxon>Spiruroidea</taxon>
        <taxon>Gongylonematidae</taxon>
        <taxon>Gongylonema</taxon>
    </lineage>
</organism>
<feature type="compositionally biased region" description="Low complexity" evidence="3">
    <location>
        <begin position="22"/>
        <end position="33"/>
    </location>
</feature>
<dbReference type="PANTHER" id="PTHR12247">
    <property type="entry name" value="POLYCOMB GROUP PROTEIN"/>
    <property type="match status" value="1"/>
</dbReference>
<feature type="region of interest" description="Disordered" evidence="3">
    <location>
        <begin position="22"/>
        <end position="42"/>
    </location>
</feature>
<dbReference type="Gene3D" id="2.30.30.140">
    <property type="match status" value="4"/>
</dbReference>
<feature type="region of interest" description="Disordered" evidence="3">
    <location>
        <begin position="363"/>
        <end position="404"/>
    </location>
</feature>
<feature type="compositionally biased region" description="Basic residues" evidence="3">
    <location>
        <begin position="363"/>
        <end position="374"/>
    </location>
</feature>
<feature type="region of interest" description="Disordered" evidence="3">
    <location>
        <begin position="56"/>
        <end position="86"/>
    </location>
</feature>
<protein>
    <submittedName>
        <fullName evidence="6">Mbt repeat family protein</fullName>
    </submittedName>
</protein>
<dbReference type="PROSITE" id="PS51079">
    <property type="entry name" value="MBT"/>
    <property type="match status" value="2"/>
</dbReference>
<dbReference type="AlphaFoldDB" id="A0A183DX99"/>
<evidence type="ECO:0000313" key="4">
    <source>
        <dbReference type="EMBL" id="VDN22094.1"/>
    </source>
</evidence>
<dbReference type="OrthoDB" id="8188861at2759"/>
<sequence>MNAGAYSKYVDDYDDEPRLVISDDVSSSSSSCSPGVEAQNDLSECDEKIVETDEQNVLPGGDTKNIVSESEKTREEIPQLPQTSQAKENSNAFCWPAYLKETGGYAAPDSCFYQDPAPPENKFKVGMKIQAPDPRGTMEENYCRHLISRQHHPGKNGFEVGMKFEAVDRKNFNSRLCPATIIDVKGDFITIGYDGWSEAYDSKERYDSRQIFPIGWAAKCGLEIQPPRRIKAYLKETGGYAAPDSCFYQDPAPPENKFKVGMKIQAPDPRGTMEENYCRHLISRQHHPGKNGFEVGMKFEAVDRKNFNSRLCPATIIDVKGDFITIGYDGWSEAYDSKERYDSRQIFPIGWAAKCGLEIQPPRRIKVKSKKSRKSNSLSRSAHKAQAQSRKRKRTSSHHRRGTIKIHRKNHLLEVIDEEKFLKGR</sequence>
<name>A0A183DX99_9BILA</name>
<feature type="compositionally biased region" description="Basic residues" evidence="3">
    <location>
        <begin position="389"/>
        <end position="404"/>
    </location>
</feature>